<evidence type="ECO:0000313" key="11">
    <source>
        <dbReference type="Proteomes" id="UP000460412"/>
    </source>
</evidence>
<keyword evidence="4 7" id="KW-1133">Transmembrane helix</keyword>
<feature type="transmembrane region" description="Helical" evidence="7">
    <location>
        <begin position="659"/>
        <end position="686"/>
    </location>
</feature>
<evidence type="ECO:0000256" key="1">
    <source>
        <dbReference type="ARBA" id="ARBA00004651"/>
    </source>
</evidence>
<evidence type="ECO:0000259" key="8">
    <source>
        <dbReference type="Pfam" id="PF02687"/>
    </source>
</evidence>
<feature type="transmembrane region" description="Helical" evidence="7">
    <location>
        <begin position="351"/>
        <end position="371"/>
    </location>
</feature>
<feature type="transmembrane region" description="Helical" evidence="7">
    <location>
        <begin position="750"/>
        <end position="770"/>
    </location>
</feature>
<keyword evidence="2" id="KW-1003">Cell membrane</keyword>
<dbReference type="AlphaFoldDB" id="A0A7X3SM07"/>
<dbReference type="InterPro" id="IPR003838">
    <property type="entry name" value="ABC3_permease_C"/>
</dbReference>
<keyword evidence="5 7" id="KW-0472">Membrane</keyword>
<dbReference type="PANTHER" id="PTHR30572:SF4">
    <property type="entry name" value="ABC TRANSPORTER PERMEASE YTRF"/>
    <property type="match status" value="1"/>
</dbReference>
<accession>A0A7X3SM07</accession>
<feature type="transmembrane region" description="Helical" evidence="7">
    <location>
        <begin position="707"/>
        <end position="730"/>
    </location>
</feature>
<evidence type="ECO:0000256" key="4">
    <source>
        <dbReference type="ARBA" id="ARBA00022989"/>
    </source>
</evidence>
<dbReference type="InterPro" id="IPR050250">
    <property type="entry name" value="Macrolide_Exporter_MacB"/>
</dbReference>
<evidence type="ECO:0000256" key="2">
    <source>
        <dbReference type="ARBA" id="ARBA00022475"/>
    </source>
</evidence>
<feature type="transmembrane region" description="Helical" evidence="7">
    <location>
        <begin position="424"/>
        <end position="445"/>
    </location>
</feature>
<keyword evidence="3 7" id="KW-0812">Transmembrane</keyword>
<dbReference type="InterPro" id="IPR025857">
    <property type="entry name" value="MacB_PCD"/>
</dbReference>
<sequence length="788" mass="86647">MKHYLDLIQISAKQHKKQNRMTRLCIVLAVFLVTVIFGMADMEIRSQMIQAVKSDGSWHAGFLVDEEQGALLKARPEVEHIARYGVLNYHLRDGYRIEGIETAVCGFDKELLEMFPAAELTEGAFPENTEEAVLNESAKTRLGVQVGDTVSMATPQGEMKQYHITGITKDTALEAEHDAFGMYLNTDGFSALRPEETKSAQEVLYYVEFRKFCNIQKAIREISAQFGLEEGQVRQNVKVLMLMFQSQDTYILQLYFVAVVLAALVVVAGIFMITASMNSNIARRTEFFGMMRCLGATGKQVIRFVRREALGWCRTAIPAGIIAGICMVWVLCGMLRCLSPGLFEGLPVFGVSYIAVAAGMIVGFVTVLLAARSPAKRAAKVSPLTAVSGNAGTVQAVKRTANTRIFKVDMALGVHHASGNKKNFLLVTGSFAFSIILFLAFSTAIDFMHHALTPLRASAPDLYIYKEDYTNQIPSELDEVIRKYPGVKRAFGRGYAEFTVPGEGSTLIVISYDDQQFQWAKDSLIEGNLQDAIDGKGMLSVHREGNTFAAGSNVTVSAGGREQEASIVGTLGDVPYSYGVDGNTDSMTGMAVCSEELFRKLTGEDGYAVLDVQLNRDATDSQVQEIRKVMEQECSSSVAFSDKRIGNKETKGASYSMSVFLYGFLAVIALIGFFNIINNIAMSVSARMREYGAMRAIGMTVRQLNRMVLGETMTYTVFGVLLGCVIGLPLNKVLFQNLVTSRWGDEWSVPGWELLVIVFIMLGSVCLAVMGPAKQIKKMTVVDTISRE</sequence>
<evidence type="ECO:0000259" key="9">
    <source>
        <dbReference type="Pfam" id="PF12704"/>
    </source>
</evidence>
<dbReference type="GO" id="GO:0005886">
    <property type="term" value="C:plasma membrane"/>
    <property type="evidence" value="ECO:0007669"/>
    <property type="project" value="UniProtKB-SubCell"/>
</dbReference>
<name>A0A7X3SM07_9FIRM</name>
<feature type="domain" description="MacB-like periplasmic core" evidence="9">
    <location>
        <begin position="22"/>
        <end position="223"/>
    </location>
</feature>
<gene>
    <name evidence="10" type="ORF">GN277_28040</name>
</gene>
<feature type="transmembrane region" description="Helical" evidence="7">
    <location>
        <begin position="250"/>
        <end position="274"/>
    </location>
</feature>
<proteinExistence type="inferred from homology"/>
<feature type="domain" description="ABC3 transporter permease C-terminal" evidence="8">
    <location>
        <begin position="664"/>
        <end position="780"/>
    </location>
</feature>
<evidence type="ECO:0000256" key="3">
    <source>
        <dbReference type="ARBA" id="ARBA00022692"/>
    </source>
</evidence>
<keyword evidence="11" id="KW-1185">Reference proteome</keyword>
<feature type="transmembrane region" description="Helical" evidence="7">
    <location>
        <begin position="21"/>
        <end position="40"/>
    </location>
</feature>
<comment type="caution">
    <text evidence="10">The sequence shown here is derived from an EMBL/GenBank/DDBJ whole genome shotgun (WGS) entry which is preliminary data.</text>
</comment>
<geneLocation type="plasmid" evidence="10">
    <name>unnamed</name>
</geneLocation>
<dbReference type="EMBL" id="WUQX01000003">
    <property type="protein sequence ID" value="MXP79015.1"/>
    <property type="molecule type" value="Genomic_DNA"/>
</dbReference>
<comment type="similarity">
    <text evidence="6">Belongs to the ABC-4 integral membrane protein family.</text>
</comment>
<feature type="transmembrane region" description="Helical" evidence="7">
    <location>
        <begin position="309"/>
        <end position="331"/>
    </location>
</feature>
<evidence type="ECO:0000256" key="7">
    <source>
        <dbReference type="SAM" id="Phobius"/>
    </source>
</evidence>
<evidence type="ECO:0000313" key="10">
    <source>
        <dbReference type="EMBL" id="MXP79015.1"/>
    </source>
</evidence>
<dbReference type="Pfam" id="PF12704">
    <property type="entry name" value="MacB_PCD"/>
    <property type="match status" value="1"/>
</dbReference>
<reference evidence="10 11" key="1">
    <citation type="submission" date="2019-12" db="EMBL/GenBank/DDBJ databases">
        <title>Sporaefaciens musculi gen. nov., sp. nov., a novel bacterium isolated from the caecum of an obese mouse.</title>
        <authorList>
            <person name="Rasmussen T.S."/>
            <person name="Streidl T."/>
            <person name="Hitch T.C.A."/>
            <person name="Wortmann E."/>
            <person name="Deptula P."/>
            <person name="Hansen M."/>
            <person name="Nielsen D.S."/>
            <person name="Clavel T."/>
            <person name="Vogensen F.K."/>
        </authorList>
    </citation>
    <scope>NUCLEOTIDE SEQUENCE [LARGE SCALE GENOMIC DNA]</scope>
    <source>
        <strain evidence="10 11">WCA-9-b2</strain>
        <plasmid evidence="10">unnamed</plasmid>
    </source>
</reference>
<dbReference type="Proteomes" id="UP000460412">
    <property type="component" value="Unassembled WGS sequence"/>
</dbReference>
<organism evidence="10 11">
    <name type="scientific">Sporofaciens musculi</name>
    <dbReference type="NCBI Taxonomy" id="2681861"/>
    <lineage>
        <taxon>Bacteria</taxon>
        <taxon>Bacillati</taxon>
        <taxon>Bacillota</taxon>
        <taxon>Clostridia</taxon>
        <taxon>Lachnospirales</taxon>
        <taxon>Lachnospiraceae</taxon>
        <taxon>Sporofaciens</taxon>
    </lineage>
</organism>
<protein>
    <submittedName>
        <fullName evidence="10">FtsX-like permease family protein</fullName>
    </submittedName>
</protein>
<dbReference type="PANTHER" id="PTHR30572">
    <property type="entry name" value="MEMBRANE COMPONENT OF TRANSPORTER-RELATED"/>
    <property type="match status" value="1"/>
</dbReference>
<dbReference type="Pfam" id="PF02687">
    <property type="entry name" value="FtsX"/>
    <property type="match status" value="2"/>
</dbReference>
<evidence type="ECO:0000256" key="6">
    <source>
        <dbReference type="ARBA" id="ARBA00038076"/>
    </source>
</evidence>
<evidence type="ECO:0000256" key="5">
    <source>
        <dbReference type="ARBA" id="ARBA00023136"/>
    </source>
</evidence>
<comment type="subcellular location">
    <subcellularLocation>
        <location evidence="1">Cell membrane</location>
        <topology evidence="1">Multi-pass membrane protein</topology>
    </subcellularLocation>
</comment>
<dbReference type="RefSeq" id="WP_159757506.1">
    <property type="nucleotide sequence ID" value="NZ_WUQX01000003.1"/>
</dbReference>
<dbReference type="GO" id="GO:0022857">
    <property type="term" value="F:transmembrane transporter activity"/>
    <property type="evidence" value="ECO:0007669"/>
    <property type="project" value="TreeGrafter"/>
</dbReference>
<keyword evidence="10" id="KW-0614">Plasmid</keyword>
<feature type="domain" description="ABC3 transporter permease C-terminal" evidence="8">
    <location>
        <begin position="260"/>
        <end position="383"/>
    </location>
</feature>